<evidence type="ECO:0000256" key="2">
    <source>
        <dbReference type="ARBA" id="ARBA00012534"/>
    </source>
</evidence>
<evidence type="ECO:0000256" key="4">
    <source>
        <dbReference type="ARBA" id="ARBA00022679"/>
    </source>
</evidence>
<dbReference type="KEGG" id="ttc:FOKN1_2999"/>
<evidence type="ECO:0000313" key="8">
    <source>
        <dbReference type="Proteomes" id="UP000218765"/>
    </source>
</evidence>
<dbReference type="PRINTS" id="PR00996">
    <property type="entry name" value="CHERMTFRASE"/>
</dbReference>
<dbReference type="Pfam" id="PF03705">
    <property type="entry name" value="CheR_N"/>
    <property type="match status" value="1"/>
</dbReference>
<dbReference type="InterPro" id="IPR022642">
    <property type="entry name" value="CheR_C"/>
</dbReference>
<sequence>MTVQMPSQKLPLQARRGWLPDLSDAEFGRWRELLEARAGIRLSPQRKPLFLSGLRARMREVGCEDYQAYYEQLSQRDSVPEWAILIDRLTVHETRFFRDPDALRLIETRLLPGFVQDASRSLQAWSLGCASGEEAYSLAMLLDQALPAGSAPRFGITATDISRPALAAARQGEYARRRLDGIPQTYRQHYCETVSEQRFRITPRLRRRICFSPLGIADLERFPLDGFDLVYCQNVLIYFDRSERHGILDRLADRLAPGGMLVLAPGDVLHWSHPQLERVRCEGTLAYQRRVDPEVRD</sequence>
<dbReference type="Gene3D" id="1.10.155.10">
    <property type="entry name" value="Chemotaxis receptor methyltransferase CheR, N-terminal domain"/>
    <property type="match status" value="1"/>
</dbReference>
<feature type="domain" description="CheR-type methyltransferase" evidence="6">
    <location>
        <begin position="22"/>
        <end position="292"/>
    </location>
</feature>
<protein>
    <recommendedName>
        <fullName evidence="2">protein-glutamate O-methyltransferase</fullName>
        <ecNumber evidence="2">2.1.1.80</ecNumber>
    </recommendedName>
</protein>
<dbReference type="SMART" id="SM00138">
    <property type="entry name" value="MeTrc"/>
    <property type="match status" value="1"/>
</dbReference>
<reference evidence="7 8" key="1">
    <citation type="submission" date="2017-05" db="EMBL/GenBank/DDBJ databases">
        <title>Thiocyanate degradation by Thiohalobacter thiocyanaticus FOKN1.</title>
        <authorList>
            <person name="Oshiki M."/>
            <person name="Fukushima T."/>
            <person name="Kawano S."/>
            <person name="Nakagawa J."/>
        </authorList>
    </citation>
    <scope>NUCLEOTIDE SEQUENCE [LARGE SCALE GENOMIC DNA]</scope>
    <source>
        <strain evidence="7 8">FOKN1</strain>
    </source>
</reference>
<gene>
    <name evidence="7" type="ORF">FOKN1_2999</name>
</gene>
<dbReference type="PROSITE" id="PS50123">
    <property type="entry name" value="CHER"/>
    <property type="match status" value="1"/>
</dbReference>
<evidence type="ECO:0000259" key="6">
    <source>
        <dbReference type="PROSITE" id="PS50123"/>
    </source>
</evidence>
<dbReference type="EMBL" id="AP018052">
    <property type="protein sequence ID" value="BAZ95356.1"/>
    <property type="molecule type" value="Genomic_DNA"/>
</dbReference>
<dbReference type="Proteomes" id="UP000218765">
    <property type="component" value="Chromosome"/>
</dbReference>
<dbReference type="PANTHER" id="PTHR24422:SF19">
    <property type="entry name" value="CHEMOTAXIS PROTEIN METHYLTRANSFERASE"/>
    <property type="match status" value="1"/>
</dbReference>
<dbReference type="GO" id="GO:0008983">
    <property type="term" value="F:protein-glutamate O-methyltransferase activity"/>
    <property type="evidence" value="ECO:0007669"/>
    <property type="project" value="UniProtKB-EC"/>
</dbReference>
<keyword evidence="5" id="KW-0949">S-adenosyl-L-methionine</keyword>
<evidence type="ECO:0000313" key="7">
    <source>
        <dbReference type="EMBL" id="BAZ95356.1"/>
    </source>
</evidence>
<dbReference type="InterPro" id="IPR022641">
    <property type="entry name" value="CheR_N"/>
</dbReference>
<dbReference type="InterPro" id="IPR036804">
    <property type="entry name" value="CheR_N_sf"/>
</dbReference>
<dbReference type="Gene3D" id="3.40.50.150">
    <property type="entry name" value="Vaccinia Virus protein VP39"/>
    <property type="match status" value="1"/>
</dbReference>
<dbReference type="EC" id="2.1.1.80" evidence="2"/>
<dbReference type="SUPFAM" id="SSF53335">
    <property type="entry name" value="S-adenosyl-L-methionine-dependent methyltransferases"/>
    <property type="match status" value="1"/>
</dbReference>
<keyword evidence="8" id="KW-1185">Reference proteome</keyword>
<dbReference type="GO" id="GO:0032259">
    <property type="term" value="P:methylation"/>
    <property type="evidence" value="ECO:0007669"/>
    <property type="project" value="UniProtKB-KW"/>
</dbReference>
<proteinExistence type="predicted"/>
<evidence type="ECO:0000256" key="3">
    <source>
        <dbReference type="ARBA" id="ARBA00022603"/>
    </source>
</evidence>
<dbReference type="InterPro" id="IPR000780">
    <property type="entry name" value="CheR_MeTrfase"/>
</dbReference>
<name>A0A1Z4VUQ5_9GAMM</name>
<dbReference type="SUPFAM" id="SSF47757">
    <property type="entry name" value="Chemotaxis receptor methyltransferase CheR, N-terminal domain"/>
    <property type="match status" value="1"/>
</dbReference>
<keyword evidence="4 7" id="KW-0808">Transferase</keyword>
<dbReference type="InterPro" id="IPR050903">
    <property type="entry name" value="Bact_Chemotaxis_MeTrfase"/>
</dbReference>
<dbReference type="InterPro" id="IPR029063">
    <property type="entry name" value="SAM-dependent_MTases_sf"/>
</dbReference>
<dbReference type="CDD" id="cd02440">
    <property type="entry name" value="AdoMet_MTases"/>
    <property type="match status" value="1"/>
</dbReference>
<evidence type="ECO:0000256" key="1">
    <source>
        <dbReference type="ARBA" id="ARBA00001541"/>
    </source>
</evidence>
<dbReference type="PANTHER" id="PTHR24422">
    <property type="entry name" value="CHEMOTAXIS PROTEIN METHYLTRANSFERASE"/>
    <property type="match status" value="1"/>
</dbReference>
<keyword evidence="3 7" id="KW-0489">Methyltransferase</keyword>
<comment type="catalytic activity">
    <reaction evidence="1">
        <text>L-glutamyl-[protein] + S-adenosyl-L-methionine = [protein]-L-glutamate 5-O-methyl ester + S-adenosyl-L-homocysteine</text>
        <dbReference type="Rhea" id="RHEA:24452"/>
        <dbReference type="Rhea" id="RHEA-COMP:10208"/>
        <dbReference type="Rhea" id="RHEA-COMP:10311"/>
        <dbReference type="ChEBI" id="CHEBI:29973"/>
        <dbReference type="ChEBI" id="CHEBI:57856"/>
        <dbReference type="ChEBI" id="CHEBI:59789"/>
        <dbReference type="ChEBI" id="CHEBI:82795"/>
        <dbReference type="EC" id="2.1.1.80"/>
    </reaction>
</comment>
<accession>A0A1Z4VUQ5</accession>
<dbReference type="Pfam" id="PF01739">
    <property type="entry name" value="CheR"/>
    <property type="match status" value="1"/>
</dbReference>
<evidence type="ECO:0000256" key="5">
    <source>
        <dbReference type="ARBA" id="ARBA00022691"/>
    </source>
</evidence>
<dbReference type="AlphaFoldDB" id="A0A1Z4VUQ5"/>
<organism evidence="7 8">
    <name type="scientific">Thiohalobacter thiocyanaticus</name>
    <dbReference type="NCBI Taxonomy" id="585455"/>
    <lineage>
        <taxon>Bacteria</taxon>
        <taxon>Pseudomonadati</taxon>
        <taxon>Pseudomonadota</taxon>
        <taxon>Gammaproteobacteria</taxon>
        <taxon>Thiohalobacterales</taxon>
        <taxon>Thiohalobacteraceae</taxon>
        <taxon>Thiohalobacter</taxon>
    </lineage>
</organism>